<dbReference type="RefSeq" id="WP_382422330.1">
    <property type="nucleotide sequence ID" value="NZ_JBHSCW010000004.1"/>
</dbReference>
<name>A0ABV8UNE0_9PROT</name>
<accession>A0ABV8UNE0</accession>
<proteinExistence type="predicted"/>
<sequence length="380" mass="43318">MDKEDLTELLDLARDRSSEGRRTLVATIGDLFEGQGETLTERERALMTDILNKLIREVETTVRRELSQRLASREDAPRELIVMLANDEIEVARPILLASEILKDADLIEIIRHRSMQHQLSIAMRRKVSESVSDALIESGHVDVIKALLDNPKSRLSHAAMEYLVEESRRVDTYQEPLVHRSDLPQALARRLCLWVSAALRSHILAAHEIDPTELDDLLEAIISDSTNDGFGREDMPESAARELARTYREEEKMTPEFLVKVLREGEVALFEALFAEMSGLRMRLIRRVVYEPGGEGLVIVCRALNIEKPVFTSIFLMSRKGRPGDQKVDPDELSRVLVLFDRVKPAAAEAVLKRWRRDPEYLYAVQRVESSRGKSRMAK</sequence>
<protein>
    <submittedName>
        <fullName evidence="1">DUF2336 domain-containing protein</fullName>
    </submittedName>
</protein>
<dbReference type="Pfam" id="PF10098">
    <property type="entry name" value="DUF2336"/>
    <property type="match status" value="1"/>
</dbReference>
<comment type="caution">
    <text evidence="1">The sequence shown here is derived from an EMBL/GenBank/DDBJ whole genome shotgun (WGS) entry which is preliminary data.</text>
</comment>
<dbReference type="EMBL" id="JBHSCW010000004">
    <property type="protein sequence ID" value="MFC4351988.1"/>
    <property type="molecule type" value="Genomic_DNA"/>
</dbReference>
<evidence type="ECO:0000313" key="1">
    <source>
        <dbReference type="EMBL" id="MFC4351988.1"/>
    </source>
</evidence>
<reference evidence="2" key="1">
    <citation type="journal article" date="2019" name="Int. J. Syst. Evol. Microbiol.">
        <title>The Global Catalogue of Microorganisms (GCM) 10K type strain sequencing project: providing services to taxonomists for standard genome sequencing and annotation.</title>
        <authorList>
            <consortium name="The Broad Institute Genomics Platform"/>
            <consortium name="The Broad Institute Genome Sequencing Center for Infectious Disease"/>
            <person name="Wu L."/>
            <person name="Ma J."/>
        </authorList>
    </citation>
    <scope>NUCLEOTIDE SEQUENCE [LARGE SCALE GENOMIC DNA]</scope>
    <source>
        <strain evidence="2">CECT 8472</strain>
    </source>
</reference>
<dbReference type="Proteomes" id="UP001595799">
    <property type="component" value="Unassembled WGS sequence"/>
</dbReference>
<evidence type="ECO:0000313" key="2">
    <source>
        <dbReference type="Proteomes" id="UP001595799"/>
    </source>
</evidence>
<gene>
    <name evidence="1" type="ORF">ACFOW6_10580</name>
</gene>
<organism evidence="1 2">
    <name type="scientific">Fodinicurvata halophila</name>
    <dbReference type="NCBI Taxonomy" id="1419723"/>
    <lineage>
        <taxon>Bacteria</taxon>
        <taxon>Pseudomonadati</taxon>
        <taxon>Pseudomonadota</taxon>
        <taxon>Alphaproteobacteria</taxon>
        <taxon>Rhodospirillales</taxon>
        <taxon>Rhodovibrionaceae</taxon>
        <taxon>Fodinicurvata</taxon>
    </lineage>
</organism>
<keyword evidence="2" id="KW-1185">Reference proteome</keyword>
<dbReference type="InterPro" id="IPR019285">
    <property type="entry name" value="DUF2336"/>
</dbReference>